<protein>
    <submittedName>
        <fullName evidence="2">Uncharacterized protein</fullName>
    </submittedName>
</protein>
<organism evidence="1 2">
    <name type="scientific">Romanomermis culicivorax</name>
    <name type="common">Nematode worm</name>
    <dbReference type="NCBI Taxonomy" id="13658"/>
    <lineage>
        <taxon>Eukaryota</taxon>
        <taxon>Metazoa</taxon>
        <taxon>Ecdysozoa</taxon>
        <taxon>Nematoda</taxon>
        <taxon>Enoplea</taxon>
        <taxon>Dorylaimia</taxon>
        <taxon>Mermithida</taxon>
        <taxon>Mermithoidea</taxon>
        <taxon>Mermithidae</taxon>
        <taxon>Romanomermis</taxon>
    </lineage>
</organism>
<reference evidence="2" key="1">
    <citation type="submission" date="2022-11" db="UniProtKB">
        <authorList>
            <consortium name="WormBaseParasite"/>
        </authorList>
    </citation>
    <scope>IDENTIFICATION</scope>
</reference>
<dbReference type="Proteomes" id="UP000887565">
    <property type="component" value="Unplaced"/>
</dbReference>
<accession>A0A915J7D4</accession>
<evidence type="ECO:0000313" key="1">
    <source>
        <dbReference type="Proteomes" id="UP000887565"/>
    </source>
</evidence>
<name>A0A915J7D4_ROMCU</name>
<proteinExistence type="predicted"/>
<dbReference type="WBParaSite" id="nRc.2.0.1.t21664-RA">
    <property type="protein sequence ID" value="nRc.2.0.1.t21664-RA"/>
    <property type="gene ID" value="nRc.2.0.1.g21664"/>
</dbReference>
<keyword evidence="1" id="KW-1185">Reference proteome</keyword>
<sequence>MCQKLWRPFNDDQDDLELNYLLDRNAQTAMFVSKRVPTPDFRASDDWPTGSFWTELPKTKFTEKQAVRKNRQPKMYAAIEMEGKYGVELWEKKTPGKAWQNLQVEYANDPDFAGPEIFGSTRRLSLHF</sequence>
<evidence type="ECO:0000313" key="2">
    <source>
        <dbReference type="WBParaSite" id="nRc.2.0.1.t21664-RA"/>
    </source>
</evidence>
<dbReference type="AlphaFoldDB" id="A0A915J7D4"/>